<gene>
    <name evidence="4" type="ORF">DFH08DRAFT_807353</name>
</gene>
<dbReference type="InterPro" id="IPR050797">
    <property type="entry name" value="Carb_Metab_Trans_Reg"/>
</dbReference>
<feature type="compositionally biased region" description="Basic and acidic residues" evidence="2">
    <location>
        <begin position="103"/>
        <end position="115"/>
    </location>
</feature>
<protein>
    <recommendedName>
        <fullName evidence="3">Zn(2)-C6 fungal-type domain-containing protein</fullName>
    </recommendedName>
</protein>
<dbReference type="EMBL" id="JARIHO010000015">
    <property type="protein sequence ID" value="KAJ7350030.1"/>
    <property type="molecule type" value="Genomic_DNA"/>
</dbReference>
<dbReference type="PROSITE" id="PS50048">
    <property type="entry name" value="ZN2_CY6_FUNGAL_2"/>
    <property type="match status" value="1"/>
</dbReference>
<keyword evidence="5" id="KW-1185">Reference proteome</keyword>
<evidence type="ECO:0000313" key="4">
    <source>
        <dbReference type="EMBL" id="KAJ7350030.1"/>
    </source>
</evidence>
<evidence type="ECO:0000256" key="1">
    <source>
        <dbReference type="ARBA" id="ARBA00023242"/>
    </source>
</evidence>
<dbReference type="InterPro" id="IPR036864">
    <property type="entry name" value="Zn2-C6_fun-type_DNA-bd_sf"/>
</dbReference>
<evidence type="ECO:0000259" key="3">
    <source>
        <dbReference type="PROSITE" id="PS50048"/>
    </source>
</evidence>
<reference evidence="4" key="1">
    <citation type="submission" date="2023-03" db="EMBL/GenBank/DDBJ databases">
        <title>Massive genome expansion in bonnet fungi (Mycena s.s.) driven by repeated elements and novel gene families across ecological guilds.</title>
        <authorList>
            <consortium name="Lawrence Berkeley National Laboratory"/>
            <person name="Harder C.B."/>
            <person name="Miyauchi S."/>
            <person name="Viragh M."/>
            <person name="Kuo A."/>
            <person name="Thoen E."/>
            <person name="Andreopoulos B."/>
            <person name="Lu D."/>
            <person name="Skrede I."/>
            <person name="Drula E."/>
            <person name="Henrissat B."/>
            <person name="Morin E."/>
            <person name="Kohler A."/>
            <person name="Barry K."/>
            <person name="LaButti K."/>
            <person name="Morin E."/>
            <person name="Salamov A."/>
            <person name="Lipzen A."/>
            <person name="Mereny Z."/>
            <person name="Hegedus B."/>
            <person name="Baldrian P."/>
            <person name="Stursova M."/>
            <person name="Weitz H."/>
            <person name="Taylor A."/>
            <person name="Grigoriev I.V."/>
            <person name="Nagy L.G."/>
            <person name="Martin F."/>
            <person name="Kauserud H."/>
        </authorList>
    </citation>
    <scope>NUCLEOTIDE SEQUENCE</scope>
    <source>
        <strain evidence="4">CBHHK002</strain>
    </source>
</reference>
<accession>A0AAD7A6G7</accession>
<keyword evidence="1" id="KW-0539">Nucleus</keyword>
<feature type="region of interest" description="Disordered" evidence="2">
    <location>
        <begin position="65"/>
        <end position="130"/>
    </location>
</feature>
<sequence length="214" mass="23791">MDSTRPPPPFLPLVFTRPRRVIIACTNCRKRKIRCLTLEDTPVNPCDRCSKKGLKCEYITITNQREDSESTNPPLERGPSHSSSNPPSSGSQQPSSGNSSRSVDSRWDGNSRRDPAAAQPPFHQPVHGSQYLPYQAGYPVQEYARAYQTPSFPGATQPRPYLDPVRNFAPATQHNNHVRPPVADGQTYGANQRARCGICPLGFCQCKERGQSNR</sequence>
<proteinExistence type="predicted"/>
<dbReference type="AlphaFoldDB" id="A0AAD7A6G7"/>
<name>A0AAD7A6G7_9AGAR</name>
<dbReference type="PANTHER" id="PTHR31668">
    <property type="entry name" value="GLUCOSE TRANSPORT TRANSCRIPTION REGULATOR RGT1-RELATED-RELATED"/>
    <property type="match status" value="1"/>
</dbReference>
<feature type="compositionally biased region" description="Low complexity" evidence="2">
    <location>
        <begin position="80"/>
        <end position="102"/>
    </location>
</feature>
<dbReference type="SMART" id="SM00066">
    <property type="entry name" value="GAL4"/>
    <property type="match status" value="1"/>
</dbReference>
<feature type="domain" description="Zn(2)-C6 fungal-type" evidence="3">
    <location>
        <begin position="24"/>
        <end position="58"/>
    </location>
</feature>
<dbReference type="CDD" id="cd00067">
    <property type="entry name" value="GAL4"/>
    <property type="match status" value="1"/>
</dbReference>
<dbReference type="GO" id="GO:0000981">
    <property type="term" value="F:DNA-binding transcription factor activity, RNA polymerase II-specific"/>
    <property type="evidence" value="ECO:0007669"/>
    <property type="project" value="InterPro"/>
</dbReference>
<dbReference type="GO" id="GO:0008270">
    <property type="term" value="F:zinc ion binding"/>
    <property type="evidence" value="ECO:0007669"/>
    <property type="project" value="InterPro"/>
</dbReference>
<dbReference type="InterPro" id="IPR001138">
    <property type="entry name" value="Zn2Cys6_DnaBD"/>
</dbReference>
<dbReference type="Pfam" id="PF00172">
    <property type="entry name" value="Zn_clus"/>
    <property type="match status" value="1"/>
</dbReference>
<dbReference type="Proteomes" id="UP001218218">
    <property type="component" value="Unassembled WGS sequence"/>
</dbReference>
<dbReference type="PROSITE" id="PS00463">
    <property type="entry name" value="ZN2_CY6_FUNGAL_1"/>
    <property type="match status" value="1"/>
</dbReference>
<organism evidence="4 5">
    <name type="scientific">Mycena albidolilacea</name>
    <dbReference type="NCBI Taxonomy" id="1033008"/>
    <lineage>
        <taxon>Eukaryota</taxon>
        <taxon>Fungi</taxon>
        <taxon>Dikarya</taxon>
        <taxon>Basidiomycota</taxon>
        <taxon>Agaricomycotina</taxon>
        <taxon>Agaricomycetes</taxon>
        <taxon>Agaricomycetidae</taxon>
        <taxon>Agaricales</taxon>
        <taxon>Marasmiineae</taxon>
        <taxon>Mycenaceae</taxon>
        <taxon>Mycena</taxon>
    </lineage>
</organism>
<comment type="caution">
    <text evidence="4">The sequence shown here is derived from an EMBL/GenBank/DDBJ whole genome shotgun (WGS) entry which is preliminary data.</text>
</comment>
<evidence type="ECO:0000313" key="5">
    <source>
        <dbReference type="Proteomes" id="UP001218218"/>
    </source>
</evidence>
<evidence type="ECO:0000256" key="2">
    <source>
        <dbReference type="SAM" id="MobiDB-lite"/>
    </source>
</evidence>
<dbReference type="Gene3D" id="4.10.240.10">
    <property type="entry name" value="Zn(2)-C6 fungal-type DNA-binding domain"/>
    <property type="match status" value="1"/>
</dbReference>
<dbReference type="SUPFAM" id="SSF57701">
    <property type="entry name" value="Zn2/Cys6 DNA-binding domain"/>
    <property type="match status" value="1"/>
</dbReference>